<dbReference type="SUPFAM" id="SSF53850">
    <property type="entry name" value="Periplasmic binding protein-like II"/>
    <property type="match status" value="1"/>
</dbReference>
<dbReference type="CDD" id="cd08433">
    <property type="entry name" value="PBP2_Nac"/>
    <property type="match status" value="1"/>
</dbReference>
<dbReference type="Proteomes" id="UP000044377">
    <property type="component" value="Unassembled WGS sequence"/>
</dbReference>
<reference evidence="9" key="2">
    <citation type="submission" date="2015-01" db="EMBL/GenBank/DDBJ databases">
        <authorList>
            <person name="Paterson Steve"/>
        </authorList>
    </citation>
    <scope>NUCLEOTIDE SEQUENCE [LARGE SCALE GENOMIC DNA]</scope>
    <source>
        <strain evidence="9">OBR1</strain>
    </source>
</reference>
<evidence type="ECO:0000256" key="3">
    <source>
        <dbReference type="ARBA" id="ARBA00023125"/>
    </source>
</evidence>
<evidence type="ECO:0000256" key="1">
    <source>
        <dbReference type="ARBA" id="ARBA00009437"/>
    </source>
</evidence>
<reference evidence="8 10" key="3">
    <citation type="submission" date="2016-09" db="EMBL/GenBank/DDBJ databases">
        <authorList>
            <person name="Doonan J."/>
            <person name="Pachebat J.A."/>
            <person name="Golyshin P.N."/>
            <person name="Denman S."/>
            <person name="Mcdonald J.E."/>
        </authorList>
    </citation>
    <scope>NUCLEOTIDE SEQUENCE [LARGE SCALE GENOMIC DNA]</scope>
    <source>
        <strain evidence="8 10">FRB141</strain>
    </source>
</reference>
<evidence type="ECO:0000313" key="9">
    <source>
        <dbReference type="Proteomes" id="UP000044377"/>
    </source>
</evidence>
<sequence length="307" mass="33638">MNLRRLKYFIKIVDVGSLTQAADILHIAQPALSQQLATLEGEVNQQLLIRTKRGVTPTEAGKTLYTHAQVILRQCDQAQSAINGSGQSLSGEVSVGLAPGTAAQQLAIPLMEEVNRQYPGILIYFNENFGTTLSELIMSGRMDMAVIYGNREVHGLRFLPLMKEELYFICPMSLGAARKTIPLAEVVGYDLFLPRIYNIMRKLLDEAFVQQNLAYRVKCEIESLTTLTGAVTAGMGCTVLPESAARSMVKSANVWMAKIVDPDIQAPLSFCTSDHLPLSQPAEAVKTILLSLMANRTVDNRPLTLVG</sequence>
<proteinExistence type="inferred from homology"/>
<dbReference type="STRING" id="1109412.BN1221_03654"/>
<accession>A0A0G4JZ84</accession>
<dbReference type="GO" id="GO:0003700">
    <property type="term" value="F:DNA-binding transcription factor activity"/>
    <property type="evidence" value="ECO:0007669"/>
    <property type="project" value="InterPro"/>
</dbReference>
<dbReference type="GeneID" id="70906112"/>
<dbReference type="OrthoDB" id="8479357at2"/>
<dbReference type="Proteomes" id="UP000285972">
    <property type="component" value="Unassembled WGS sequence"/>
</dbReference>
<dbReference type="InterPro" id="IPR000847">
    <property type="entry name" value="LysR_HTH_N"/>
</dbReference>
<keyword evidence="9" id="KW-1185">Reference proteome</keyword>
<feature type="domain" description="HTH lysR-type" evidence="6">
    <location>
        <begin position="1"/>
        <end position="58"/>
    </location>
</feature>
<keyword evidence="3" id="KW-0238">DNA-binding</keyword>
<evidence type="ECO:0000259" key="6">
    <source>
        <dbReference type="PROSITE" id="PS50931"/>
    </source>
</evidence>
<dbReference type="InterPro" id="IPR036390">
    <property type="entry name" value="WH_DNA-bd_sf"/>
</dbReference>
<evidence type="ECO:0000256" key="4">
    <source>
        <dbReference type="ARBA" id="ARBA00023159"/>
    </source>
</evidence>
<keyword evidence="5" id="KW-0804">Transcription</keyword>
<dbReference type="AlphaFoldDB" id="A0A0G4JZ84"/>
<keyword evidence="4" id="KW-0010">Activator</keyword>
<evidence type="ECO:0000313" key="10">
    <source>
        <dbReference type="Proteomes" id="UP000285972"/>
    </source>
</evidence>
<dbReference type="InterPro" id="IPR036388">
    <property type="entry name" value="WH-like_DNA-bd_sf"/>
</dbReference>
<dbReference type="NCBIfam" id="NF008410">
    <property type="entry name" value="PRK11233.1"/>
    <property type="match status" value="1"/>
</dbReference>
<reference evidence="7" key="1">
    <citation type="submission" date="2015-01" db="EMBL/GenBank/DDBJ databases">
        <authorList>
            <person name="Xiang T."/>
            <person name="Song Y."/>
            <person name="Huang L."/>
            <person name="Wang B."/>
            <person name="Wu P."/>
        </authorList>
    </citation>
    <scope>NUCLEOTIDE SEQUENCE [LARGE SCALE GENOMIC DNA]</scope>
    <source>
        <strain evidence="7">OBR1</strain>
    </source>
</reference>
<evidence type="ECO:0000256" key="5">
    <source>
        <dbReference type="ARBA" id="ARBA00023163"/>
    </source>
</evidence>
<dbReference type="PROSITE" id="PS50931">
    <property type="entry name" value="HTH_LYSR"/>
    <property type="match status" value="1"/>
</dbReference>
<protein>
    <submittedName>
        <fullName evidence="7">Nitrogen assimilation regulatory protein Nac</fullName>
    </submittedName>
    <submittedName>
        <fullName evidence="8">Nitrogen assimilation transcriptional regulator</fullName>
    </submittedName>
</protein>
<comment type="similarity">
    <text evidence="1">Belongs to the LysR transcriptional regulatory family.</text>
</comment>
<dbReference type="GO" id="GO:2000142">
    <property type="term" value="P:regulation of DNA-templated transcription initiation"/>
    <property type="evidence" value="ECO:0007669"/>
    <property type="project" value="TreeGrafter"/>
</dbReference>
<dbReference type="PANTHER" id="PTHR30293">
    <property type="entry name" value="TRANSCRIPTIONAL REGULATORY PROTEIN NAC-RELATED"/>
    <property type="match status" value="1"/>
</dbReference>
<dbReference type="GO" id="GO:0003677">
    <property type="term" value="F:DNA binding"/>
    <property type="evidence" value="ECO:0007669"/>
    <property type="project" value="UniProtKB-KW"/>
</dbReference>
<dbReference type="Gene3D" id="1.10.10.10">
    <property type="entry name" value="Winged helix-like DNA-binding domain superfamily/Winged helix DNA-binding domain"/>
    <property type="match status" value="1"/>
</dbReference>
<evidence type="ECO:0000256" key="2">
    <source>
        <dbReference type="ARBA" id="ARBA00023015"/>
    </source>
</evidence>
<dbReference type="KEGG" id="bgj:AWC36_04880"/>
<dbReference type="Pfam" id="PF00126">
    <property type="entry name" value="HTH_1"/>
    <property type="match status" value="1"/>
</dbReference>
<organism evidence="7 9">
    <name type="scientific">Brenneria goodwinii</name>
    <dbReference type="NCBI Taxonomy" id="1109412"/>
    <lineage>
        <taxon>Bacteria</taxon>
        <taxon>Pseudomonadati</taxon>
        <taxon>Pseudomonadota</taxon>
        <taxon>Gammaproteobacteria</taxon>
        <taxon>Enterobacterales</taxon>
        <taxon>Pectobacteriaceae</taxon>
        <taxon>Brenneria</taxon>
    </lineage>
</organism>
<dbReference type="PRINTS" id="PR00039">
    <property type="entry name" value="HTHLYSR"/>
</dbReference>
<dbReference type="PANTHER" id="PTHR30293:SF0">
    <property type="entry name" value="NITROGEN ASSIMILATION REGULATORY PROTEIN NAC"/>
    <property type="match status" value="1"/>
</dbReference>
<dbReference type="Gene3D" id="3.40.190.10">
    <property type="entry name" value="Periplasmic binding protein-like II"/>
    <property type="match status" value="2"/>
</dbReference>
<dbReference type="SUPFAM" id="SSF46785">
    <property type="entry name" value="Winged helix' DNA-binding domain"/>
    <property type="match status" value="1"/>
</dbReference>
<gene>
    <name evidence="8" type="ORF">BIY26_09260</name>
    <name evidence="7" type="ORF">BN1221_03654</name>
</gene>
<dbReference type="FunFam" id="1.10.10.10:FF:000001">
    <property type="entry name" value="LysR family transcriptional regulator"/>
    <property type="match status" value="1"/>
</dbReference>
<dbReference type="Pfam" id="PF03466">
    <property type="entry name" value="LysR_substrate"/>
    <property type="match status" value="1"/>
</dbReference>
<evidence type="ECO:0000313" key="7">
    <source>
        <dbReference type="EMBL" id="CPR19242.1"/>
    </source>
</evidence>
<dbReference type="EMBL" id="CGIG01000001">
    <property type="protein sequence ID" value="CPR19242.1"/>
    <property type="molecule type" value="Genomic_DNA"/>
</dbReference>
<dbReference type="EMBL" id="MJLX01000020">
    <property type="protein sequence ID" value="RLM25199.1"/>
    <property type="molecule type" value="Genomic_DNA"/>
</dbReference>
<name>A0A0G4JZ84_9GAMM</name>
<keyword evidence="2" id="KW-0805">Transcription regulation</keyword>
<dbReference type="InterPro" id="IPR005119">
    <property type="entry name" value="LysR_subst-bd"/>
</dbReference>
<dbReference type="RefSeq" id="WP_048638478.1">
    <property type="nucleotide sequence ID" value="NZ_CGIG01000001.1"/>
</dbReference>
<evidence type="ECO:0000313" key="8">
    <source>
        <dbReference type="EMBL" id="RLM25199.1"/>
    </source>
</evidence>